<gene>
    <name evidence="1" type="ORF">CCACVL1_22012</name>
</gene>
<accession>A0A1R3H1P5</accession>
<evidence type="ECO:0000313" key="1">
    <source>
        <dbReference type="EMBL" id="OMO64166.1"/>
    </source>
</evidence>
<comment type="caution">
    <text evidence="1">The sequence shown here is derived from an EMBL/GenBank/DDBJ whole genome shotgun (WGS) entry which is preliminary data.</text>
</comment>
<dbReference type="Gramene" id="OMO64166">
    <property type="protein sequence ID" value="OMO64166"/>
    <property type="gene ID" value="CCACVL1_22012"/>
</dbReference>
<organism evidence="1 2">
    <name type="scientific">Corchorus capsularis</name>
    <name type="common">Jute</name>
    <dbReference type="NCBI Taxonomy" id="210143"/>
    <lineage>
        <taxon>Eukaryota</taxon>
        <taxon>Viridiplantae</taxon>
        <taxon>Streptophyta</taxon>
        <taxon>Embryophyta</taxon>
        <taxon>Tracheophyta</taxon>
        <taxon>Spermatophyta</taxon>
        <taxon>Magnoliopsida</taxon>
        <taxon>eudicotyledons</taxon>
        <taxon>Gunneridae</taxon>
        <taxon>Pentapetalae</taxon>
        <taxon>rosids</taxon>
        <taxon>malvids</taxon>
        <taxon>Malvales</taxon>
        <taxon>Malvaceae</taxon>
        <taxon>Grewioideae</taxon>
        <taxon>Apeibeae</taxon>
        <taxon>Corchorus</taxon>
    </lineage>
</organism>
<sequence length="94" mass="10339">MESKYANKLDPLMGCPKQQEPKCVNGLLNGPRACIGQSLRFKNGISKAAAKATCNWLHQAEFRNVGSKSNKHYTNHLLFLTTTVNSFILGDKGS</sequence>
<protein>
    <submittedName>
        <fullName evidence="1">Uncharacterized protein</fullName>
    </submittedName>
</protein>
<dbReference type="OrthoDB" id="10492322at2759"/>
<evidence type="ECO:0000313" key="2">
    <source>
        <dbReference type="Proteomes" id="UP000188268"/>
    </source>
</evidence>
<keyword evidence="2" id="KW-1185">Reference proteome</keyword>
<proteinExistence type="predicted"/>
<dbReference type="EMBL" id="AWWV01012838">
    <property type="protein sequence ID" value="OMO64166.1"/>
    <property type="molecule type" value="Genomic_DNA"/>
</dbReference>
<reference evidence="1 2" key="1">
    <citation type="submission" date="2013-09" db="EMBL/GenBank/DDBJ databases">
        <title>Corchorus capsularis genome sequencing.</title>
        <authorList>
            <person name="Alam M."/>
            <person name="Haque M.S."/>
            <person name="Islam M.S."/>
            <person name="Emdad E.M."/>
            <person name="Islam M.M."/>
            <person name="Ahmed B."/>
            <person name="Halim A."/>
            <person name="Hossen Q.M.M."/>
            <person name="Hossain M.Z."/>
            <person name="Ahmed R."/>
            <person name="Khan M.M."/>
            <person name="Islam R."/>
            <person name="Rashid M.M."/>
            <person name="Khan S.A."/>
            <person name="Rahman M.S."/>
            <person name="Alam M."/>
        </authorList>
    </citation>
    <scope>NUCLEOTIDE SEQUENCE [LARGE SCALE GENOMIC DNA]</scope>
    <source>
        <strain evidence="2">cv. CVL-1</strain>
        <tissue evidence="1">Whole seedling</tissue>
    </source>
</reference>
<name>A0A1R3H1P5_COCAP</name>
<dbReference type="Proteomes" id="UP000188268">
    <property type="component" value="Unassembled WGS sequence"/>
</dbReference>
<dbReference type="AlphaFoldDB" id="A0A1R3H1P5"/>